<protein>
    <submittedName>
        <fullName evidence="2">14577_t:CDS:1</fullName>
    </submittedName>
</protein>
<reference evidence="2" key="1">
    <citation type="submission" date="2021-06" db="EMBL/GenBank/DDBJ databases">
        <authorList>
            <person name="Kallberg Y."/>
            <person name="Tangrot J."/>
            <person name="Rosling A."/>
        </authorList>
    </citation>
    <scope>NUCLEOTIDE SEQUENCE</scope>
    <source>
        <strain evidence="2">CL551</strain>
    </source>
</reference>
<dbReference type="Pfam" id="PF12937">
    <property type="entry name" value="F-box-like"/>
    <property type="match status" value="1"/>
</dbReference>
<comment type="caution">
    <text evidence="2">The sequence shown here is derived from an EMBL/GenBank/DDBJ whole genome shotgun (WGS) entry which is preliminary data.</text>
</comment>
<evidence type="ECO:0000313" key="3">
    <source>
        <dbReference type="Proteomes" id="UP000789342"/>
    </source>
</evidence>
<dbReference type="Gene3D" id="3.80.10.10">
    <property type="entry name" value="Ribonuclease Inhibitor"/>
    <property type="match status" value="1"/>
</dbReference>
<dbReference type="SUPFAM" id="SSF81383">
    <property type="entry name" value="F-box domain"/>
    <property type="match status" value="1"/>
</dbReference>
<evidence type="ECO:0000259" key="1">
    <source>
        <dbReference type="Pfam" id="PF12937"/>
    </source>
</evidence>
<name>A0A9N9C7J4_9GLOM</name>
<dbReference type="InterPro" id="IPR001810">
    <property type="entry name" value="F-box_dom"/>
</dbReference>
<sequence length="489" mass="57162">MAAFLPHPCLQNVFNHLSQDSKTLYSCALVNTHWCISTIPELWRDPFKSCIKLREPFRLTPLVNTYVSFLSPEILKSLRISPKIKQPTFFNYPVYLRNINLNSIHGGVEHWCDSISSRDTEQVLVELEKITQLCKALCEYFLYHASRIDHFDIEYADWFNIFDLEKPIKSLSQIKSFGFNNEYFPNQFKTLTSITNSIQDLSISLKDFRIKYKIIEDIITLIKAQNRLSNIKICIPFTNLSQSLWDNLVSSRHVNSIQSIEFSEIVFDPDNTSLLLELSKFRNLRHLRIYKCRNFDGDVQKVTDPSAFSNLRKIFVYKIGVKPEVLHLLLEKSGNNLTEIELQDHIIDGFDDIANWCGAYCKNLRKFVASIQKHQIDSIIKLLRGCRNLEYFHIYDGKLIFENEDDPWPAYSPPELELFQASGFLEEFGKNVPKTLRVIKIWMNWLITLEGFERFVGNCVSNALKLKVMEFRHCVGFRNSHKDVIKKYL</sequence>
<dbReference type="InterPro" id="IPR036047">
    <property type="entry name" value="F-box-like_dom_sf"/>
</dbReference>
<feature type="domain" description="F-box" evidence="1">
    <location>
        <begin position="4"/>
        <end position="48"/>
    </location>
</feature>
<dbReference type="EMBL" id="CAJVPV010005513">
    <property type="protein sequence ID" value="CAG8592015.1"/>
    <property type="molecule type" value="Genomic_DNA"/>
</dbReference>
<dbReference type="InterPro" id="IPR032675">
    <property type="entry name" value="LRR_dom_sf"/>
</dbReference>
<dbReference type="AlphaFoldDB" id="A0A9N9C7J4"/>
<dbReference type="OrthoDB" id="2326988at2759"/>
<dbReference type="SUPFAM" id="SSF52047">
    <property type="entry name" value="RNI-like"/>
    <property type="match status" value="1"/>
</dbReference>
<evidence type="ECO:0000313" key="2">
    <source>
        <dbReference type="EMBL" id="CAG8592015.1"/>
    </source>
</evidence>
<proteinExistence type="predicted"/>
<dbReference type="Proteomes" id="UP000789342">
    <property type="component" value="Unassembled WGS sequence"/>
</dbReference>
<gene>
    <name evidence="2" type="ORF">AMORRO_LOCUS7389</name>
</gene>
<organism evidence="2 3">
    <name type="scientific">Acaulospora morrowiae</name>
    <dbReference type="NCBI Taxonomy" id="94023"/>
    <lineage>
        <taxon>Eukaryota</taxon>
        <taxon>Fungi</taxon>
        <taxon>Fungi incertae sedis</taxon>
        <taxon>Mucoromycota</taxon>
        <taxon>Glomeromycotina</taxon>
        <taxon>Glomeromycetes</taxon>
        <taxon>Diversisporales</taxon>
        <taxon>Acaulosporaceae</taxon>
        <taxon>Acaulospora</taxon>
    </lineage>
</organism>
<accession>A0A9N9C7J4</accession>
<keyword evidence="3" id="KW-1185">Reference proteome</keyword>